<reference evidence="2" key="2">
    <citation type="submission" date="2023-06" db="EMBL/GenBank/DDBJ databases">
        <authorList>
            <person name="Ma L."/>
            <person name="Liu K.-W."/>
            <person name="Li Z."/>
            <person name="Hsiao Y.-Y."/>
            <person name="Qi Y."/>
            <person name="Fu T."/>
            <person name="Tang G."/>
            <person name="Zhang D."/>
            <person name="Sun W.-H."/>
            <person name="Liu D.-K."/>
            <person name="Li Y."/>
            <person name="Chen G.-Z."/>
            <person name="Liu X.-D."/>
            <person name="Liao X.-Y."/>
            <person name="Jiang Y.-T."/>
            <person name="Yu X."/>
            <person name="Hao Y."/>
            <person name="Huang J."/>
            <person name="Zhao X.-W."/>
            <person name="Ke S."/>
            <person name="Chen Y.-Y."/>
            <person name="Wu W.-L."/>
            <person name="Hsu J.-L."/>
            <person name="Lin Y.-F."/>
            <person name="Huang M.-D."/>
            <person name="Li C.-Y."/>
            <person name="Huang L."/>
            <person name="Wang Z.-W."/>
            <person name="Zhao X."/>
            <person name="Zhong W.-Y."/>
            <person name="Peng D.-H."/>
            <person name="Ahmad S."/>
            <person name="Lan S."/>
            <person name="Zhang J.-S."/>
            <person name="Tsai W.-C."/>
            <person name="Van De Peer Y."/>
            <person name="Liu Z.-J."/>
        </authorList>
    </citation>
    <scope>NUCLEOTIDE SEQUENCE</scope>
    <source>
        <strain evidence="2">CP</strain>
        <tissue evidence="2">Leaves</tissue>
    </source>
</reference>
<evidence type="ECO:0000313" key="3">
    <source>
        <dbReference type="Proteomes" id="UP001180020"/>
    </source>
</evidence>
<dbReference type="Proteomes" id="UP001180020">
    <property type="component" value="Unassembled WGS sequence"/>
</dbReference>
<sequence>MKNLLLAATLLLFMSAASPLTDAANTPRTRNITKKILNQYPQFLTFNHYLTTTHLAVEINQRQTITHSGGGGGNAEAEPVQFHSLDAEQILAVPEVEMMFESNLDGGLTIFCQVDNAITAFMPKFMNLTKDQQIL</sequence>
<accession>A0AAV9CTP2</accession>
<dbReference type="EMBL" id="JAUJYO010000017">
    <property type="protein sequence ID" value="KAK1291428.1"/>
    <property type="molecule type" value="Genomic_DNA"/>
</dbReference>
<keyword evidence="3" id="KW-1185">Reference proteome</keyword>
<dbReference type="PANTHER" id="PTHR32382">
    <property type="entry name" value="FASCICLIN-LIKE ARABINOGALACTAN PROTEIN"/>
    <property type="match status" value="1"/>
</dbReference>
<protein>
    <submittedName>
        <fullName evidence="2">Fasciclin-like arabinogalactan protein 2</fullName>
    </submittedName>
</protein>
<evidence type="ECO:0000256" key="1">
    <source>
        <dbReference type="SAM" id="SignalP"/>
    </source>
</evidence>
<feature type="signal peptide" evidence="1">
    <location>
        <begin position="1"/>
        <end position="23"/>
    </location>
</feature>
<reference evidence="2" key="1">
    <citation type="journal article" date="2023" name="Nat. Commun.">
        <title>Diploid and tetraploid genomes of Acorus and the evolution of monocots.</title>
        <authorList>
            <person name="Ma L."/>
            <person name="Liu K.W."/>
            <person name="Li Z."/>
            <person name="Hsiao Y.Y."/>
            <person name="Qi Y."/>
            <person name="Fu T."/>
            <person name="Tang G.D."/>
            <person name="Zhang D."/>
            <person name="Sun W.H."/>
            <person name="Liu D.K."/>
            <person name="Li Y."/>
            <person name="Chen G.Z."/>
            <person name="Liu X.D."/>
            <person name="Liao X.Y."/>
            <person name="Jiang Y.T."/>
            <person name="Yu X."/>
            <person name="Hao Y."/>
            <person name="Huang J."/>
            <person name="Zhao X.W."/>
            <person name="Ke S."/>
            <person name="Chen Y.Y."/>
            <person name="Wu W.L."/>
            <person name="Hsu J.L."/>
            <person name="Lin Y.F."/>
            <person name="Huang M.D."/>
            <person name="Li C.Y."/>
            <person name="Huang L."/>
            <person name="Wang Z.W."/>
            <person name="Zhao X."/>
            <person name="Zhong W.Y."/>
            <person name="Peng D.H."/>
            <person name="Ahmad S."/>
            <person name="Lan S."/>
            <person name="Zhang J.S."/>
            <person name="Tsai W.C."/>
            <person name="Van de Peer Y."/>
            <person name="Liu Z.J."/>
        </authorList>
    </citation>
    <scope>NUCLEOTIDE SEQUENCE</scope>
    <source>
        <strain evidence="2">CP</strain>
    </source>
</reference>
<comment type="caution">
    <text evidence="2">The sequence shown here is derived from an EMBL/GenBank/DDBJ whole genome shotgun (WGS) entry which is preliminary data.</text>
</comment>
<keyword evidence="1" id="KW-0732">Signal</keyword>
<feature type="chain" id="PRO_5044001286" evidence="1">
    <location>
        <begin position="24"/>
        <end position="135"/>
    </location>
</feature>
<gene>
    <name evidence="2" type="primary">FLA2</name>
    <name evidence="2" type="ORF">QJS10_CPB17g00411</name>
</gene>
<dbReference type="AlphaFoldDB" id="A0AAV9CTP2"/>
<dbReference type="GO" id="GO:0005886">
    <property type="term" value="C:plasma membrane"/>
    <property type="evidence" value="ECO:0007669"/>
    <property type="project" value="TreeGrafter"/>
</dbReference>
<organism evidence="2 3">
    <name type="scientific">Acorus calamus</name>
    <name type="common">Sweet flag</name>
    <dbReference type="NCBI Taxonomy" id="4465"/>
    <lineage>
        <taxon>Eukaryota</taxon>
        <taxon>Viridiplantae</taxon>
        <taxon>Streptophyta</taxon>
        <taxon>Embryophyta</taxon>
        <taxon>Tracheophyta</taxon>
        <taxon>Spermatophyta</taxon>
        <taxon>Magnoliopsida</taxon>
        <taxon>Liliopsida</taxon>
        <taxon>Acoraceae</taxon>
        <taxon>Acorus</taxon>
    </lineage>
</organism>
<name>A0AAV9CTP2_ACOCL</name>
<proteinExistence type="predicted"/>
<evidence type="ECO:0000313" key="2">
    <source>
        <dbReference type="EMBL" id="KAK1291428.1"/>
    </source>
</evidence>
<dbReference type="InterPro" id="IPR033254">
    <property type="entry name" value="Plant_FLA"/>
</dbReference>
<dbReference type="PANTHER" id="PTHR32382:SF4">
    <property type="entry name" value="FASCICLIN-LIKE ARABINOGALACTAN PROTEIN 1"/>
    <property type="match status" value="1"/>
</dbReference>